<dbReference type="EC" id="5.4.99.-" evidence="4"/>
<dbReference type="Proteomes" id="UP001596405">
    <property type="component" value="Unassembled WGS sequence"/>
</dbReference>
<comment type="caution">
    <text evidence="6">The sequence shown here is derived from an EMBL/GenBank/DDBJ whole genome shotgun (WGS) entry which is preliminary data.</text>
</comment>
<feature type="domain" description="Pseudouridine synthase RsuA/RluA-like" evidence="5">
    <location>
        <begin position="66"/>
        <end position="190"/>
    </location>
</feature>
<evidence type="ECO:0000313" key="6">
    <source>
        <dbReference type="EMBL" id="MFC6999497.1"/>
    </source>
</evidence>
<dbReference type="PROSITE" id="PS50889">
    <property type="entry name" value="S4"/>
    <property type="match status" value="1"/>
</dbReference>
<dbReference type="Gene3D" id="3.30.70.1560">
    <property type="entry name" value="Alpha-L RNA-binding motif"/>
    <property type="match status" value="1"/>
</dbReference>
<dbReference type="NCBIfam" id="TIGR00093">
    <property type="entry name" value="pseudouridine synthase"/>
    <property type="match status" value="1"/>
</dbReference>
<dbReference type="InterPro" id="IPR020103">
    <property type="entry name" value="PsdUridine_synth_cat_dom_sf"/>
</dbReference>
<dbReference type="InterPro" id="IPR000748">
    <property type="entry name" value="PsdUridine_synth_RsuA/RluB/E/F"/>
</dbReference>
<dbReference type="PANTHER" id="PTHR47683:SF2">
    <property type="entry name" value="RNA-BINDING S4 DOMAIN-CONTAINING PROTEIN"/>
    <property type="match status" value="1"/>
</dbReference>
<name>A0ABW2DNU0_9BACT</name>
<keyword evidence="2 4" id="KW-0413">Isomerase</keyword>
<dbReference type="InterPro" id="IPR050343">
    <property type="entry name" value="RsuA_PseudoU_synthase"/>
</dbReference>
<accession>A0ABW2DNU0</accession>
<dbReference type="InterPro" id="IPR020094">
    <property type="entry name" value="TruA/RsuA/RluB/E/F_N"/>
</dbReference>
<reference evidence="7" key="1">
    <citation type="journal article" date="2019" name="Int. J. Syst. Evol. Microbiol.">
        <title>The Global Catalogue of Microorganisms (GCM) 10K type strain sequencing project: providing services to taxonomists for standard genome sequencing and annotation.</title>
        <authorList>
            <consortium name="The Broad Institute Genomics Platform"/>
            <consortium name="The Broad Institute Genome Sequencing Center for Infectious Disease"/>
            <person name="Wu L."/>
            <person name="Ma J."/>
        </authorList>
    </citation>
    <scope>NUCLEOTIDE SEQUENCE [LARGE SCALE GENOMIC DNA]</scope>
    <source>
        <strain evidence="7">CGMCC 4.7393</strain>
    </source>
</reference>
<dbReference type="InterPro" id="IPR036986">
    <property type="entry name" value="S4_RNA-bd_sf"/>
</dbReference>
<organism evidence="6 7">
    <name type="scientific">Rufibacter roseus</name>
    <dbReference type="NCBI Taxonomy" id="1567108"/>
    <lineage>
        <taxon>Bacteria</taxon>
        <taxon>Pseudomonadati</taxon>
        <taxon>Bacteroidota</taxon>
        <taxon>Cytophagia</taxon>
        <taxon>Cytophagales</taxon>
        <taxon>Hymenobacteraceae</taxon>
        <taxon>Rufibacter</taxon>
    </lineage>
</organism>
<dbReference type="InterPro" id="IPR018496">
    <property type="entry name" value="PsdUridine_synth_RsuA/RluB_CS"/>
</dbReference>
<evidence type="ECO:0000259" key="5">
    <source>
        <dbReference type="Pfam" id="PF00849"/>
    </source>
</evidence>
<dbReference type="EMBL" id="JBHSYQ010000015">
    <property type="protein sequence ID" value="MFC6999497.1"/>
    <property type="molecule type" value="Genomic_DNA"/>
</dbReference>
<evidence type="ECO:0000256" key="3">
    <source>
        <dbReference type="PROSITE-ProRule" id="PRU00182"/>
    </source>
</evidence>
<dbReference type="InterPro" id="IPR006145">
    <property type="entry name" value="PsdUridine_synth_RsuA/RluA"/>
</dbReference>
<proteinExistence type="inferred from homology"/>
<dbReference type="PROSITE" id="PS01149">
    <property type="entry name" value="PSI_RSU"/>
    <property type="match status" value="1"/>
</dbReference>
<dbReference type="InterPro" id="IPR042092">
    <property type="entry name" value="PsdUridine_s_RsuA/RluB/E/F_cat"/>
</dbReference>
<dbReference type="Gene3D" id="3.30.70.580">
    <property type="entry name" value="Pseudouridine synthase I, catalytic domain, N-terminal subdomain"/>
    <property type="match status" value="1"/>
</dbReference>
<keyword evidence="7" id="KW-1185">Reference proteome</keyword>
<dbReference type="Gene3D" id="3.10.290.10">
    <property type="entry name" value="RNA-binding S4 domain"/>
    <property type="match status" value="1"/>
</dbReference>
<comment type="similarity">
    <text evidence="1 4">Belongs to the pseudouridine synthase RsuA family.</text>
</comment>
<dbReference type="RefSeq" id="WP_066625948.1">
    <property type="nucleotide sequence ID" value="NZ_JBHSYQ010000015.1"/>
</dbReference>
<sequence length="234" mass="26566">MKSLTSSLKYFVVQKCSVSNKEAIGLILSGKVLVNGKKGQLQQVLHQQDEVTLNGQILKSADEYTYIAYYKPRGVESTLNPNIPDNLLQALQLEKRVFPVGRLDKESEGLMLLTDDGQLYNRISHTENHQEKEYIVTVDKPLNDAFISSLASGVEIMGTKTRPARAQGVAEKTFRIVLTQGLNRQIRRMCYKLGYEVVQLVRIRMVTVELGTLQPGEWRELLQNELEVLHEKLH</sequence>
<evidence type="ECO:0000256" key="1">
    <source>
        <dbReference type="ARBA" id="ARBA00008348"/>
    </source>
</evidence>
<evidence type="ECO:0000256" key="2">
    <source>
        <dbReference type="ARBA" id="ARBA00023235"/>
    </source>
</evidence>
<evidence type="ECO:0000256" key="4">
    <source>
        <dbReference type="RuleBase" id="RU003887"/>
    </source>
</evidence>
<dbReference type="SUPFAM" id="SSF55120">
    <property type="entry name" value="Pseudouridine synthase"/>
    <property type="match status" value="1"/>
</dbReference>
<gene>
    <name evidence="6" type="ORF">ACFQHR_17815</name>
</gene>
<protein>
    <recommendedName>
        <fullName evidence="4">Pseudouridine synthase</fullName>
        <ecNumber evidence="4">5.4.99.-</ecNumber>
    </recommendedName>
</protein>
<keyword evidence="3" id="KW-0694">RNA-binding</keyword>
<dbReference type="Pfam" id="PF00849">
    <property type="entry name" value="PseudoU_synth_2"/>
    <property type="match status" value="1"/>
</dbReference>
<evidence type="ECO:0000313" key="7">
    <source>
        <dbReference type="Proteomes" id="UP001596405"/>
    </source>
</evidence>
<dbReference type="PANTHER" id="PTHR47683">
    <property type="entry name" value="PSEUDOURIDINE SYNTHASE FAMILY PROTEIN-RELATED"/>
    <property type="match status" value="1"/>
</dbReference>